<reference evidence="2 3" key="3">
    <citation type="journal article" date="2010" name="BMC Genomics">
        <title>Transcriptome sequencing and comparative analysis of cucumber flowers with different sex types.</title>
        <authorList>
            <person name="Guo S."/>
            <person name="Zheng Y."/>
            <person name="Joung J.G."/>
            <person name="Liu S."/>
            <person name="Zhang Z."/>
            <person name="Crasta O.R."/>
            <person name="Sobral B.W."/>
            <person name="Xu Y."/>
            <person name="Huang S."/>
            <person name="Fei Z."/>
        </authorList>
    </citation>
    <scope>NUCLEOTIDE SEQUENCE [LARGE SCALE GENOMIC DNA]</scope>
    <source>
        <strain evidence="3">cv. 9930</strain>
    </source>
</reference>
<name>A0A0A0LEC0_CUCSA</name>
<reference evidence="2 3" key="1">
    <citation type="journal article" date="2009" name="Nat. Genet.">
        <title>The genome of the cucumber, Cucumis sativus L.</title>
        <authorList>
            <person name="Huang S."/>
            <person name="Li R."/>
            <person name="Zhang Z."/>
            <person name="Li L."/>
            <person name="Gu X."/>
            <person name="Fan W."/>
            <person name="Lucas W.J."/>
            <person name="Wang X."/>
            <person name="Xie B."/>
            <person name="Ni P."/>
            <person name="Ren Y."/>
            <person name="Zhu H."/>
            <person name="Li J."/>
            <person name="Lin K."/>
            <person name="Jin W."/>
            <person name="Fei Z."/>
            <person name="Li G."/>
            <person name="Staub J."/>
            <person name="Kilian A."/>
            <person name="van der Vossen E.A."/>
            <person name="Wu Y."/>
            <person name="Guo J."/>
            <person name="He J."/>
            <person name="Jia Z."/>
            <person name="Ren Y."/>
            <person name="Tian G."/>
            <person name="Lu Y."/>
            <person name="Ruan J."/>
            <person name="Qian W."/>
            <person name="Wang M."/>
            <person name="Huang Q."/>
            <person name="Li B."/>
            <person name="Xuan Z."/>
            <person name="Cao J."/>
            <person name="Asan"/>
            <person name="Wu Z."/>
            <person name="Zhang J."/>
            <person name="Cai Q."/>
            <person name="Bai Y."/>
            <person name="Zhao B."/>
            <person name="Han Y."/>
            <person name="Li Y."/>
            <person name="Li X."/>
            <person name="Wang S."/>
            <person name="Shi Q."/>
            <person name="Liu S."/>
            <person name="Cho W.K."/>
            <person name="Kim J.Y."/>
            <person name="Xu Y."/>
            <person name="Heller-Uszynska K."/>
            <person name="Miao H."/>
            <person name="Cheng Z."/>
            <person name="Zhang S."/>
            <person name="Wu J."/>
            <person name="Yang Y."/>
            <person name="Kang H."/>
            <person name="Li M."/>
            <person name="Liang H."/>
            <person name="Ren X."/>
            <person name="Shi Z."/>
            <person name="Wen M."/>
            <person name="Jian M."/>
            <person name="Yang H."/>
            <person name="Zhang G."/>
            <person name="Yang Z."/>
            <person name="Chen R."/>
            <person name="Liu S."/>
            <person name="Li J."/>
            <person name="Ma L."/>
            <person name="Liu H."/>
            <person name="Zhou Y."/>
            <person name="Zhao J."/>
            <person name="Fang X."/>
            <person name="Li G."/>
            <person name="Fang L."/>
            <person name="Li Y."/>
            <person name="Liu D."/>
            <person name="Zheng H."/>
            <person name="Zhang Y."/>
            <person name="Qin N."/>
            <person name="Li Z."/>
            <person name="Yang G."/>
            <person name="Yang S."/>
            <person name="Bolund L."/>
            <person name="Kristiansen K."/>
            <person name="Zheng H."/>
            <person name="Li S."/>
            <person name="Zhang X."/>
            <person name="Yang H."/>
            <person name="Wang J."/>
            <person name="Sun R."/>
            <person name="Zhang B."/>
            <person name="Jiang S."/>
            <person name="Wang J."/>
            <person name="Du Y."/>
            <person name="Li S."/>
        </authorList>
    </citation>
    <scope>NUCLEOTIDE SEQUENCE [LARGE SCALE GENOMIC DNA]</scope>
    <source>
        <strain evidence="3">cv. 9930</strain>
    </source>
</reference>
<keyword evidence="3" id="KW-1185">Reference proteome</keyword>
<dbReference type="EMBL" id="CM002924">
    <property type="protein sequence ID" value="KGN60385.1"/>
    <property type="molecule type" value="Genomic_DNA"/>
</dbReference>
<evidence type="ECO:0000313" key="3">
    <source>
        <dbReference type="Proteomes" id="UP000029981"/>
    </source>
</evidence>
<sequence length="113" mass="13035">MTMNCLTCQALPRTQSDRENRGYETPSTRGKSCCLYVPRRWSTELTTPSSYDSIKIDDDHHISSSNVHKKARTRRVRSECGGNEPKLVRSSGMRRDWSFEDLGLRGQKKGRFH</sequence>
<feature type="region of interest" description="Disordered" evidence="1">
    <location>
        <begin position="62"/>
        <end position="92"/>
    </location>
</feature>
<reference evidence="2 3" key="4">
    <citation type="journal article" date="2011" name="BMC Genomics">
        <title>RNA-Seq improves annotation of protein-coding genes in the cucumber genome.</title>
        <authorList>
            <person name="Li Z."/>
            <person name="Zhang Z."/>
            <person name="Yan P."/>
            <person name="Huang S."/>
            <person name="Fei Z."/>
            <person name="Lin K."/>
        </authorList>
    </citation>
    <scope>NUCLEOTIDE SEQUENCE [LARGE SCALE GENOMIC DNA]</scope>
    <source>
        <strain evidence="3">cv. 9930</strain>
    </source>
</reference>
<reference evidence="2 3" key="2">
    <citation type="journal article" date="2009" name="PLoS ONE">
        <title>An integrated genetic and cytogenetic map of the cucumber genome.</title>
        <authorList>
            <person name="Ren Y."/>
            <person name="Zhang Z."/>
            <person name="Liu J."/>
            <person name="Staub J.E."/>
            <person name="Han Y."/>
            <person name="Cheng Z."/>
            <person name="Li X."/>
            <person name="Lu J."/>
            <person name="Miao H."/>
            <person name="Kang H."/>
            <person name="Xie B."/>
            <person name="Gu X."/>
            <person name="Wang X."/>
            <person name="Du Y."/>
            <person name="Jin W."/>
            <person name="Huang S."/>
        </authorList>
    </citation>
    <scope>NUCLEOTIDE SEQUENCE [LARGE SCALE GENOMIC DNA]</scope>
    <source>
        <strain evidence="3">cv. 9930</strain>
    </source>
</reference>
<dbReference type="PANTHER" id="PTHR36019">
    <property type="entry name" value="PLANT/PROTEIN"/>
    <property type="match status" value="1"/>
</dbReference>
<evidence type="ECO:0000313" key="2">
    <source>
        <dbReference type="EMBL" id="KGN60385.1"/>
    </source>
</evidence>
<dbReference type="AlphaFoldDB" id="A0A0A0LEC0"/>
<dbReference type="Proteomes" id="UP000029981">
    <property type="component" value="Chromosome 3"/>
</dbReference>
<dbReference type="Gramene" id="KGN60385">
    <property type="protein sequence ID" value="KGN60385"/>
    <property type="gene ID" value="Csa_3G902280"/>
</dbReference>
<gene>
    <name evidence="2" type="ORF">Csa_3G902280</name>
</gene>
<accession>A0A0A0LEC0</accession>
<evidence type="ECO:0000256" key="1">
    <source>
        <dbReference type="SAM" id="MobiDB-lite"/>
    </source>
</evidence>
<proteinExistence type="predicted"/>
<dbReference type="PANTHER" id="PTHR36019:SF3">
    <property type="entry name" value="PLANT_PROTEIN"/>
    <property type="match status" value="1"/>
</dbReference>
<protein>
    <submittedName>
        <fullName evidence="2">Uncharacterized protein</fullName>
    </submittedName>
</protein>
<organism evidence="2 3">
    <name type="scientific">Cucumis sativus</name>
    <name type="common">Cucumber</name>
    <dbReference type="NCBI Taxonomy" id="3659"/>
    <lineage>
        <taxon>Eukaryota</taxon>
        <taxon>Viridiplantae</taxon>
        <taxon>Streptophyta</taxon>
        <taxon>Embryophyta</taxon>
        <taxon>Tracheophyta</taxon>
        <taxon>Spermatophyta</taxon>
        <taxon>Magnoliopsida</taxon>
        <taxon>eudicotyledons</taxon>
        <taxon>Gunneridae</taxon>
        <taxon>Pentapetalae</taxon>
        <taxon>rosids</taxon>
        <taxon>fabids</taxon>
        <taxon>Cucurbitales</taxon>
        <taxon>Cucurbitaceae</taxon>
        <taxon>Benincaseae</taxon>
        <taxon>Cucumis</taxon>
    </lineage>
</organism>
<dbReference type="OMA" id="TGVRRNW"/>